<feature type="domain" description="Peptidase S9A N-terminal" evidence="9">
    <location>
        <begin position="44"/>
        <end position="96"/>
    </location>
</feature>
<accession>A0A2U1CJW0</accession>
<dbReference type="RefSeq" id="WP_083851212.1">
    <property type="nucleotide sequence ID" value="NZ_JACCEX010000004.1"/>
</dbReference>
<proteinExistence type="predicted"/>
<comment type="catalytic activity">
    <reaction evidence="1">
        <text>Hydrolysis of Pro-|-Xaa &gt;&gt; Ala-|-Xaa in oligopeptides.</text>
        <dbReference type="EC" id="3.4.21.26"/>
    </reaction>
</comment>
<evidence type="ECO:0000313" key="11">
    <source>
        <dbReference type="Proteomes" id="UP000246145"/>
    </source>
</evidence>
<dbReference type="PRINTS" id="PR00862">
    <property type="entry name" value="PROLIGOPTASE"/>
</dbReference>
<feature type="domain" description="Peptidase S9A N-terminal" evidence="9">
    <location>
        <begin position="164"/>
        <end position="468"/>
    </location>
</feature>
<gene>
    <name evidence="10" type="ORF">C7440_2857</name>
</gene>
<reference evidence="10 11" key="1">
    <citation type="submission" date="2018-04" db="EMBL/GenBank/DDBJ databases">
        <title>Genomic Encyclopedia of Type Strains, Phase IV (KMG-IV): sequencing the most valuable type-strain genomes for metagenomic binning, comparative biology and taxonomic classification.</title>
        <authorList>
            <person name="Goeker M."/>
        </authorList>
    </citation>
    <scope>NUCLEOTIDE SEQUENCE [LARGE SCALE GENOMIC DNA]</scope>
    <source>
        <strain evidence="10 11">DSM 10065</strain>
    </source>
</reference>
<dbReference type="AlphaFoldDB" id="A0A2U1CJW0"/>
<name>A0A2U1CJW0_9BURK</name>
<dbReference type="InterPro" id="IPR023302">
    <property type="entry name" value="Pept_S9A_N"/>
</dbReference>
<feature type="region of interest" description="Disordered" evidence="6">
    <location>
        <begin position="21"/>
        <end position="42"/>
    </location>
</feature>
<dbReference type="SUPFAM" id="SSF50993">
    <property type="entry name" value="Peptidase/esterase 'gauge' domain"/>
    <property type="match status" value="1"/>
</dbReference>
<evidence type="ECO:0000259" key="8">
    <source>
        <dbReference type="Pfam" id="PF00326"/>
    </source>
</evidence>
<dbReference type="STRING" id="1231391.GCA_000308195_00965"/>
<dbReference type="GO" id="GO:0004252">
    <property type="term" value="F:serine-type endopeptidase activity"/>
    <property type="evidence" value="ECO:0007669"/>
    <property type="project" value="UniProtKB-EC"/>
</dbReference>
<comment type="caution">
    <text evidence="10">The sequence shown here is derived from an EMBL/GenBank/DDBJ whole genome shotgun (WGS) entry which is preliminary data.</text>
</comment>
<dbReference type="InterPro" id="IPR002470">
    <property type="entry name" value="Peptidase_S9A"/>
</dbReference>
<dbReference type="InterPro" id="IPR001375">
    <property type="entry name" value="Peptidase_S9_cat"/>
</dbReference>
<dbReference type="PROSITE" id="PS51257">
    <property type="entry name" value="PROKAR_LIPOPROTEIN"/>
    <property type="match status" value="1"/>
</dbReference>
<keyword evidence="11" id="KW-1185">Reference proteome</keyword>
<dbReference type="Gene3D" id="3.40.50.1820">
    <property type="entry name" value="alpha/beta hydrolase"/>
    <property type="match status" value="1"/>
</dbReference>
<evidence type="ECO:0000256" key="2">
    <source>
        <dbReference type="ARBA" id="ARBA00011897"/>
    </source>
</evidence>
<evidence type="ECO:0000256" key="6">
    <source>
        <dbReference type="SAM" id="MobiDB-lite"/>
    </source>
</evidence>
<dbReference type="OrthoDB" id="9801421at2"/>
<feature type="domain" description="Peptidase S9 prolyl oligopeptidase catalytic" evidence="8">
    <location>
        <begin position="539"/>
        <end position="725"/>
    </location>
</feature>
<dbReference type="EC" id="3.4.21.26" evidence="2"/>
<evidence type="ECO:0000256" key="4">
    <source>
        <dbReference type="ARBA" id="ARBA00022801"/>
    </source>
</evidence>
<evidence type="ECO:0000256" key="1">
    <source>
        <dbReference type="ARBA" id="ARBA00001070"/>
    </source>
</evidence>
<dbReference type="Proteomes" id="UP000246145">
    <property type="component" value="Unassembled WGS sequence"/>
</dbReference>
<evidence type="ECO:0000313" key="10">
    <source>
        <dbReference type="EMBL" id="PVY61307.1"/>
    </source>
</evidence>
<dbReference type="PANTHER" id="PTHR42881:SF2">
    <property type="entry name" value="PROLYL ENDOPEPTIDASE"/>
    <property type="match status" value="1"/>
</dbReference>
<keyword evidence="3" id="KW-0645">Protease</keyword>
<keyword evidence="7" id="KW-0732">Signal</keyword>
<organism evidence="10 11">
    <name type="scientific">Pusillimonas noertemannii</name>
    <dbReference type="NCBI Taxonomy" id="305977"/>
    <lineage>
        <taxon>Bacteria</taxon>
        <taxon>Pseudomonadati</taxon>
        <taxon>Pseudomonadota</taxon>
        <taxon>Betaproteobacteria</taxon>
        <taxon>Burkholderiales</taxon>
        <taxon>Alcaligenaceae</taxon>
        <taxon>Pusillimonas</taxon>
    </lineage>
</organism>
<keyword evidence="5" id="KW-0720">Serine protease</keyword>
<evidence type="ECO:0000256" key="3">
    <source>
        <dbReference type="ARBA" id="ARBA00022670"/>
    </source>
</evidence>
<dbReference type="Pfam" id="PF00326">
    <property type="entry name" value="Peptidase_S9"/>
    <property type="match status" value="1"/>
</dbReference>
<dbReference type="EMBL" id="QEKO01000004">
    <property type="protein sequence ID" value="PVY61307.1"/>
    <property type="molecule type" value="Genomic_DNA"/>
</dbReference>
<dbReference type="Gene3D" id="2.130.10.120">
    <property type="entry name" value="Prolyl oligopeptidase, N-terminal domain"/>
    <property type="match status" value="1"/>
</dbReference>
<dbReference type="InterPro" id="IPR029058">
    <property type="entry name" value="AB_hydrolase_fold"/>
</dbReference>
<feature type="chain" id="PRO_5015706845" description="prolyl oligopeptidase" evidence="7">
    <location>
        <begin position="18"/>
        <end position="751"/>
    </location>
</feature>
<evidence type="ECO:0000256" key="7">
    <source>
        <dbReference type="SAM" id="SignalP"/>
    </source>
</evidence>
<evidence type="ECO:0000259" key="9">
    <source>
        <dbReference type="Pfam" id="PF02897"/>
    </source>
</evidence>
<feature type="signal peptide" evidence="7">
    <location>
        <begin position="1"/>
        <end position="17"/>
    </location>
</feature>
<keyword evidence="4" id="KW-0378">Hydrolase</keyword>
<protein>
    <recommendedName>
        <fullName evidence="2">prolyl oligopeptidase</fullName>
        <ecNumber evidence="2">3.4.21.26</ecNumber>
    </recommendedName>
</protein>
<dbReference type="InterPro" id="IPR051167">
    <property type="entry name" value="Prolyl_oligopep/macrocyclase"/>
</dbReference>
<dbReference type="GO" id="GO:0005829">
    <property type="term" value="C:cytosol"/>
    <property type="evidence" value="ECO:0007669"/>
    <property type="project" value="TreeGrafter"/>
</dbReference>
<dbReference type="PANTHER" id="PTHR42881">
    <property type="entry name" value="PROLYL ENDOPEPTIDASE"/>
    <property type="match status" value="1"/>
</dbReference>
<sequence length="751" mass="82840">MLRCRFTLAFSALLALAGCGGGSDEHSEPPPPELVYPDTTAGSDSDTYFGRVVADPYRWLEDIRGQQTDHWVEAQNRFTADYITALPDYKAIEKRIAPWFAPPPDVALMRSLNIDQPEDVQRVKGVQGVDGHYYYQLQVRRERHHQFIPGRDARFVSADNIIYVASGPEAVDQGKVLINADDFRIDPDDDIQLINHQVSSDGRYLVYAMQRNFADLVELHVVSLAQPTQLILRIPHVFSPQFTLYGDGVVYASPKGTTDPHVSAHTFQTLYYQPFSGGERQAWFQGTQFDQIGSALHQDQLYINIVRDMRSSQLRLDPAHPEQGAHAFLGTPEDQESFNFAGPSGEDPAKMLVITTQGAASNRLIEVDPADPSPESWREILPRSAPGETVYVNEIVACGSDYYAEHLDLGSSRLFHYSAAGVDEIPLPGLGAVSSMYCADLDGQAILNYWFSTLAQPSTGFSYNPATKVATRGATRRYEGYDPNLYEVRRLVVTSADGAQVPVYIAHKQGLQPSGDAPSLIYVYGGFGVALTPGFQEKAIPLLESGGIYVVAQVRGGNELGSDWHEAGRLLNKQNTYDDVVAVAEHLIGQGLTSPGKLALQGESNGGLTTAAVALQRPDLFSVVFPTVGVLDLVRYDKFTSGFGWHADYGVTTRQDEFENLMKFSPLHNVKPLAYPPTYVFTGKSDGRVMPAHSYKYAATLQNTATGTSPYLLYAFPKDGHSLDRNWQTVLTYLWTAFFHHTGSRFAGLAN</sequence>
<dbReference type="SUPFAM" id="SSF53474">
    <property type="entry name" value="alpha/beta-Hydrolases"/>
    <property type="match status" value="1"/>
</dbReference>
<dbReference type="GO" id="GO:0006508">
    <property type="term" value="P:proteolysis"/>
    <property type="evidence" value="ECO:0007669"/>
    <property type="project" value="UniProtKB-KW"/>
</dbReference>
<dbReference type="Pfam" id="PF02897">
    <property type="entry name" value="Peptidase_S9_N"/>
    <property type="match status" value="2"/>
</dbReference>
<dbReference type="GO" id="GO:0070012">
    <property type="term" value="F:oligopeptidase activity"/>
    <property type="evidence" value="ECO:0007669"/>
    <property type="project" value="TreeGrafter"/>
</dbReference>
<evidence type="ECO:0000256" key="5">
    <source>
        <dbReference type="ARBA" id="ARBA00022825"/>
    </source>
</evidence>